<gene>
    <name evidence="1" type="ORF">ACFODW_16530</name>
</gene>
<evidence type="ECO:0008006" key="3">
    <source>
        <dbReference type="Google" id="ProtNLM"/>
    </source>
</evidence>
<comment type="caution">
    <text evidence="1">The sequence shown here is derived from an EMBL/GenBank/DDBJ whole genome shotgun (WGS) entry which is preliminary data.</text>
</comment>
<accession>A0ABV7AAN0</accession>
<dbReference type="RefSeq" id="WP_390307894.1">
    <property type="nucleotide sequence ID" value="NZ_JBHRRZ010000039.1"/>
</dbReference>
<sequence>MKILVVNCNHWIGYHIVEELLDQDYSVDGLPDQEKGGDLLLFFGRNSNFTMLENEAEVSPSYTTVITIGKVVGSLETKSNRCFSIGEERPGQSAKIITIHPPLLFGEWMPMNEYGILVGEKFIRFDSEKFKQEAVYIKDFARAVMQWIQAEELPANLTAAFGKTAGRNRRNGSFCVREGEPCQNKVGELLEHYRKYRDLYG</sequence>
<organism evidence="1 2">
    <name type="scientific">Virgibacillus sediminis</name>
    <dbReference type="NCBI Taxonomy" id="202260"/>
    <lineage>
        <taxon>Bacteria</taxon>
        <taxon>Bacillati</taxon>
        <taxon>Bacillota</taxon>
        <taxon>Bacilli</taxon>
        <taxon>Bacillales</taxon>
        <taxon>Bacillaceae</taxon>
        <taxon>Virgibacillus</taxon>
    </lineage>
</organism>
<evidence type="ECO:0000313" key="1">
    <source>
        <dbReference type="EMBL" id="MFC2949931.1"/>
    </source>
</evidence>
<dbReference type="EMBL" id="JBHRRZ010000039">
    <property type="protein sequence ID" value="MFC2949931.1"/>
    <property type="molecule type" value="Genomic_DNA"/>
</dbReference>
<proteinExistence type="predicted"/>
<reference evidence="2" key="1">
    <citation type="journal article" date="2019" name="Int. J. Syst. Evol. Microbiol.">
        <title>The Global Catalogue of Microorganisms (GCM) 10K type strain sequencing project: providing services to taxonomists for standard genome sequencing and annotation.</title>
        <authorList>
            <consortium name="The Broad Institute Genomics Platform"/>
            <consortium name="The Broad Institute Genome Sequencing Center for Infectious Disease"/>
            <person name="Wu L."/>
            <person name="Ma J."/>
        </authorList>
    </citation>
    <scope>NUCLEOTIDE SEQUENCE [LARGE SCALE GENOMIC DNA]</scope>
    <source>
        <strain evidence="2">KCTC 13193</strain>
    </source>
</reference>
<dbReference type="SUPFAM" id="SSF51735">
    <property type="entry name" value="NAD(P)-binding Rossmann-fold domains"/>
    <property type="match status" value="1"/>
</dbReference>
<dbReference type="InterPro" id="IPR036291">
    <property type="entry name" value="NAD(P)-bd_dom_sf"/>
</dbReference>
<keyword evidence="2" id="KW-1185">Reference proteome</keyword>
<protein>
    <recommendedName>
        <fullName evidence="3">NAD(P)-binding domain-containing protein</fullName>
    </recommendedName>
</protein>
<evidence type="ECO:0000313" key="2">
    <source>
        <dbReference type="Proteomes" id="UP001595387"/>
    </source>
</evidence>
<dbReference type="Proteomes" id="UP001595387">
    <property type="component" value="Unassembled WGS sequence"/>
</dbReference>
<name>A0ABV7AAN0_9BACI</name>